<feature type="region of interest" description="Disordered" evidence="1">
    <location>
        <begin position="47"/>
        <end position="74"/>
    </location>
</feature>
<dbReference type="EMBL" id="JACIGM010000008">
    <property type="protein sequence ID" value="MBB4276368.1"/>
    <property type="molecule type" value="Genomic_DNA"/>
</dbReference>
<feature type="compositionally biased region" description="Polar residues" evidence="1">
    <location>
        <begin position="49"/>
        <end position="58"/>
    </location>
</feature>
<organism evidence="2 3">
    <name type="scientific">Rhizobium mongolense</name>
    <dbReference type="NCBI Taxonomy" id="57676"/>
    <lineage>
        <taxon>Bacteria</taxon>
        <taxon>Pseudomonadati</taxon>
        <taxon>Pseudomonadota</taxon>
        <taxon>Alphaproteobacteria</taxon>
        <taxon>Hyphomicrobiales</taxon>
        <taxon>Rhizobiaceae</taxon>
        <taxon>Rhizobium/Agrobacterium group</taxon>
        <taxon>Rhizobium</taxon>
    </lineage>
</organism>
<evidence type="ECO:0000313" key="2">
    <source>
        <dbReference type="EMBL" id="MBB4276368.1"/>
    </source>
</evidence>
<evidence type="ECO:0000313" key="3">
    <source>
        <dbReference type="Proteomes" id="UP000533641"/>
    </source>
</evidence>
<name>A0A7W6WG74_9HYPH</name>
<evidence type="ECO:0000256" key="1">
    <source>
        <dbReference type="SAM" id="MobiDB-lite"/>
    </source>
</evidence>
<reference evidence="2 3" key="1">
    <citation type="submission" date="2020-08" db="EMBL/GenBank/DDBJ databases">
        <title>Genomic Encyclopedia of Type Strains, Phase IV (KMG-V): Genome sequencing to study the core and pangenomes of soil and plant-associated prokaryotes.</title>
        <authorList>
            <person name="Whitman W."/>
        </authorList>
    </citation>
    <scope>NUCLEOTIDE SEQUENCE [LARGE SCALE GENOMIC DNA]</scope>
    <source>
        <strain evidence="2 3">SEMIA 402</strain>
    </source>
</reference>
<sequence>MNKDTYLGTDHHLRRELHDELHARPLLYFDSDTNVWHVAIAGAKPPSPTTIGSMNDLTRSPDGKRGIRKTAPVV</sequence>
<dbReference type="Pfam" id="PF11902">
    <property type="entry name" value="DUF3422"/>
    <property type="match status" value="1"/>
</dbReference>
<dbReference type="Proteomes" id="UP000533641">
    <property type="component" value="Unassembled WGS sequence"/>
</dbReference>
<protein>
    <submittedName>
        <fullName evidence="2">Uncharacterized protein</fullName>
    </submittedName>
</protein>
<dbReference type="InterPro" id="IPR021830">
    <property type="entry name" value="DUF3422"/>
</dbReference>
<accession>A0A7W6WG74</accession>
<proteinExistence type="predicted"/>
<gene>
    <name evidence="2" type="ORF">GGE12_004165</name>
</gene>
<comment type="caution">
    <text evidence="2">The sequence shown here is derived from an EMBL/GenBank/DDBJ whole genome shotgun (WGS) entry which is preliminary data.</text>
</comment>
<dbReference type="AlphaFoldDB" id="A0A7W6WG74"/>